<gene>
    <name evidence="1" type="ORF">K488DRAFT_85049</name>
</gene>
<dbReference type="Proteomes" id="UP000814128">
    <property type="component" value="Unassembled WGS sequence"/>
</dbReference>
<name>A0ACB8QNM6_9AGAM</name>
<sequence length="872" mass="97103">MSLQMLTNPTLDLILDWPLLSLVVQIWAACDELRYSLSPRSPSHMGLIASAHRSHEDNSHSPPLELHTINVAGDGTRSSGPSLPDFWRKLNALKALGICRSSLASICDYAIANTASLYLCQQSLPLDANVEHAILDAIPHAPDINHLTTFLSRLAACFQRRQELTFQSQAGGCANDSERSIILLSAALRSVDDDGKNEHISIYLRTLGRSFESRSLCNPVSIDDSSIRSYAFAAAFLPTHTSIEDGSKYLNDLAAALLCRYERRRDPSGLSMSITLLKHVLDNFPKFQSPRQADMHGHMEFRATVLHNLGLAYRHRFIVGNDPKHRDIDDAVKHLNVARSCSPTDLQLTNSLANTLLIRDKYRGAVLSNSSVPGTDIEDAIHLHRSTRSLMPFPHHERSHISERFDSFAAAMQRRYERRGSRDVNELKFIIILRLHAITYTLPDDPSLPRRQLNLALAYYSYIRSCTSLHVDMSNQALSLAKRAALANYADPPIRLRAAHLWAVLDPCSIAAYQIFFNFLPHALRLGLDVSHQYWEISDISGVVHRGVAAAVNTASAARKSRNDPKPFLEKALLWFEIGRCIVWQQALNLGITLSDQIHPNVTLTPNARFLVDDVDKQARRLQEAFLSSPPDIPISYFYDQTYCSLLASDYHSAVNRASSDVELKDIPAVRHLRRSLTEDGETTILRDLRSAALSGHVVCITVSETRADAIILREGGGEILHEPLPLFKLDLVERMLKTFQPGAPRAYGQQSSGRQLGPDIHYNGRTHVQTISIKEALGLLWSSVVNPVLSRLNLIRVAKDKAGDLPRIIWCPSGALSLLPLHAAGNYNHTSILGLAVFDMAHINKSAMIPLRPHFSLCCKLEINSCIPKPK</sequence>
<organism evidence="1 2">
    <name type="scientific">Vararia minispora EC-137</name>
    <dbReference type="NCBI Taxonomy" id="1314806"/>
    <lineage>
        <taxon>Eukaryota</taxon>
        <taxon>Fungi</taxon>
        <taxon>Dikarya</taxon>
        <taxon>Basidiomycota</taxon>
        <taxon>Agaricomycotina</taxon>
        <taxon>Agaricomycetes</taxon>
        <taxon>Russulales</taxon>
        <taxon>Lachnocladiaceae</taxon>
        <taxon>Vararia</taxon>
    </lineage>
</organism>
<dbReference type="EMBL" id="MU273523">
    <property type="protein sequence ID" value="KAI0033282.1"/>
    <property type="molecule type" value="Genomic_DNA"/>
</dbReference>
<reference evidence="1" key="2">
    <citation type="journal article" date="2022" name="New Phytol.">
        <title>Evolutionary transition to the ectomycorrhizal habit in the genomes of a hyperdiverse lineage of mushroom-forming fungi.</title>
        <authorList>
            <person name="Looney B."/>
            <person name="Miyauchi S."/>
            <person name="Morin E."/>
            <person name="Drula E."/>
            <person name="Courty P.E."/>
            <person name="Kohler A."/>
            <person name="Kuo A."/>
            <person name="LaButti K."/>
            <person name="Pangilinan J."/>
            <person name="Lipzen A."/>
            <person name="Riley R."/>
            <person name="Andreopoulos W."/>
            <person name="He G."/>
            <person name="Johnson J."/>
            <person name="Nolan M."/>
            <person name="Tritt A."/>
            <person name="Barry K.W."/>
            <person name="Grigoriev I.V."/>
            <person name="Nagy L.G."/>
            <person name="Hibbett D."/>
            <person name="Henrissat B."/>
            <person name="Matheny P.B."/>
            <person name="Labbe J."/>
            <person name="Martin F.M."/>
        </authorList>
    </citation>
    <scope>NUCLEOTIDE SEQUENCE</scope>
    <source>
        <strain evidence="1">EC-137</strain>
    </source>
</reference>
<accession>A0ACB8QNM6</accession>
<proteinExistence type="predicted"/>
<reference evidence="1" key="1">
    <citation type="submission" date="2021-02" db="EMBL/GenBank/DDBJ databases">
        <authorList>
            <consortium name="DOE Joint Genome Institute"/>
            <person name="Ahrendt S."/>
            <person name="Looney B.P."/>
            <person name="Miyauchi S."/>
            <person name="Morin E."/>
            <person name="Drula E."/>
            <person name="Courty P.E."/>
            <person name="Chicoki N."/>
            <person name="Fauchery L."/>
            <person name="Kohler A."/>
            <person name="Kuo A."/>
            <person name="Labutti K."/>
            <person name="Pangilinan J."/>
            <person name="Lipzen A."/>
            <person name="Riley R."/>
            <person name="Andreopoulos W."/>
            <person name="He G."/>
            <person name="Johnson J."/>
            <person name="Barry K.W."/>
            <person name="Grigoriev I.V."/>
            <person name="Nagy L."/>
            <person name="Hibbett D."/>
            <person name="Henrissat B."/>
            <person name="Matheny P.B."/>
            <person name="Labbe J."/>
            <person name="Martin F."/>
        </authorList>
    </citation>
    <scope>NUCLEOTIDE SEQUENCE</scope>
    <source>
        <strain evidence="1">EC-137</strain>
    </source>
</reference>
<keyword evidence="2" id="KW-1185">Reference proteome</keyword>
<protein>
    <submittedName>
        <fullName evidence="1">Uncharacterized protein</fullName>
    </submittedName>
</protein>
<comment type="caution">
    <text evidence="1">The sequence shown here is derived from an EMBL/GenBank/DDBJ whole genome shotgun (WGS) entry which is preliminary data.</text>
</comment>
<evidence type="ECO:0000313" key="2">
    <source>
        <dbReference type="Proteomes" id="UP000814128"/>
    </source>
</evidence>
<evidence type="ECO:0000313" key="1">
    <source>
        <dbReference type="EMBL" id="KAI0033282.1"/>
    </source>
</evidence>